<accession>A0A8C5YT34</accession>
<dbReference type="Ensembl" id="ENSMMMT00000004024.1">
    <property type="protein sequence ID" value="ENSMMMP00000003538.1"/>
    <property type="gene ID" value="ENSMMMG00000003243.1"/>
</dbReference>
<protein>
    <recommendedName>
        <fullName evidence="3">RRM domain-containing protein</fullName>
    </recommendedName>
</protein>
<name>A0A8C5YT34_MARMA</name>
<evidence type="ECO:0000313" key="2">
    <source>
        <dbReference type="Proteomes" id="UP000694407"/>
    </source>
</evidence>
<proteinExistence type="predicted"/>
<reference evidence="1" key="1">
    <citation type="submission" date="2025-08" db="UniProtKB">
        <authorList>
            <consortium name="Ensembl"/>
        </authorList>
    </citation>
    <scope>IDENTIFICATION</scope>
</reference>
<keyword evidence="2" id="KW-1185">Reference proteome</keyword>
<evidence type="ECO:0000313" key="1">
    <source>
        <dbReference type="Ensembl" id="ENSMMMP00000003538.1"/>
    </source>
</evidence>
<dbReference type="AlphaFoldDB" id="A0A8C5YT34"/>
<reference evidence="1" key="2">
    <citation type="submission" date="2025-09" db="UniProtKB">
        <authorList>
            <consortium name="Ensembl"/>
        </authorList>
    </citation>
    <scope>IDENTIFICATION</scope>
</reference>
<evidence type="ECO:0008006" key="3">
    <source>
        <dbReference type="Google" id="ProtNLM"/>
    </source>
</evidence>
<sequence length="87" mass="9895">MSYLVHSLGQEFSESDLQNQFRRFAKVSDVEIIAQKDDQGSLQKVFLHILTSYVVHLAQLASSDLELLKKKKKTLRVNGLEVPPLQV</sequence>
<organism evidence="1 2">
    <name type="scientific">Marmota marmota marmota</name>
    <name type="common">Alpine marmot</name>
    <dbReference type="NCBI Taxonomy" id="9994"/>
    <lineage>
        <taxon>Eukaryota</taxon>
        <taxon>Metazoa</taxon>
        <taxon>Chordata</taxon>
        <taxon>Craniata</taxon>
        <taxon>Vertebrata</taxon>
        <taxon>Euteleostomi</taxon>
        <taxon>Mammalia</taxon>
        <taxon>Eutheria</taxon>
        <taxon>Euarchontoglires</taxon>
        <taxon>Glires</taxon>
        <taxon>Rodentia</taxon>
        <taxon>Sciuromorpha</taxon>
        <taxon>Sciuridae</taxon>
        <taxon>Xerinae</taxon>
        <taxon>Marmotini</taxon>
        <taxon>Marmota</taxon>
    </lineage>
</organism>
<dbReference type="Proteomes" id="UP000694407">
    <property type="component" value="Unplaced"/>
</dbReference>